<dbReference type="EMBL" id="JAERWL010000006">
    <property type="protein sequence ID" value="MBM9476319.1"/>
    <property type="molecule type" value="Genomic_DNA"/>
</dbReference>
<evidence type="ECO:0000313" key="2">
    <source>
        <dbReference type="Proteomes" id="UP000663801"/>
    </source>
</evidence>
<comment type="caution">
    <text evidence="1">The sequence shown here is derived from an EMBL/GenBank/DDBJ whole genome shotgun (WGS) entry which is preliminary data.</text>
</comment>
<reference evidence="1" key="1">
    <citation type="submission" date="2021-01" db="EMBL/GenBank/DDBJ databases">
        <title>KCTC 19127 draft genome.</title>
        <authorList>
            <person name="An D."/>
        </authorList>
    </citation>
    <scope>NUCLEOTIDE SEQUENCE</scope>
    <source>
        <strain evidence="1">KCTC 19127</strain>
    </source>
</reference>
<sequence length="56" mass="5547">MQDITPAVGPEPAVDLELLTTEELNEAGAADGAGWCLGTAGTFGCPSSASSYGCLT</sequence>
<evidence type="ECO:0000313" key="1">
    <source>
        <dbReference type="EMBL" id="MBM9476319.1"/>
    </source>
</evidence>
<gene>
    <name evidence="1" type="ORF">JL107_07690</name>
</gene>
<name>A0A938YJK4_9ACTN</name>
<dbReference type="RefSeq" id="WP_205256392.1">
    <property type="nucleotide sequence ID" value="NZ_BAAAPV010000001.1"/>
</dbReference>
<accession>A0A938YJK4</accession>
<keyword evidence="2" id="KW-1185">Reference proteome</keyword>
<evidence type="ECO:0008006" key="3">
    <source>
        <dbReference type="Google" id="ProtNLM"/>
    </source>
</evidence>
<organism evidence="1 2">
    <name type="scientific">Nakamurella flavida</name>
    <dbReference type="NCBI Taxonomy" id="363630"/>
    <lineage>
        <taxon>Bacteria</taxon>
        <taxon>Bacillati</taxon>
        <taxon>Actinomycetota</taxon>
        <taxon>Actinomycetes</taxon>
        <taxon>Nakamurellales</taxon>
        <taxon>Nakamurellaceae</taxon>
        <taxon>Nakamurella</taxon>
    </lineage>
</organism>
<dbReference type="Proteomes" id="UP000663801">
    <property type="component" value="Unassembled WGS sequence"/>
</dbReference>
<dbReference type="AlphaFoldDB" id="A0A938YJK4"/>
<protein>
    <recommendedName>
        <fullName evidence="3">Thiocillin family RiPP</fullName>
    </recommendedName>
</protein>
<proteinExistence type="predicted"/>